<name>A0A3D8VTH4_9BACI</name>
<accession>A0A3D8VTH4</accession>
<evidence type="ECO:0000256" key="1">
    <source>
        <dbReference type="SAM" id="Coils"/>
    </source>
</evidence>
<sequence>MERLKEENQKWQDQYEHQKLALEKEKAEETALLSDMEKQMQFLLGSSFGERQPMNGKVAIVKALEQKLEELTSDIHELEDSMDEID</sequence>
<dbReference type="AlphaFoldDB" id="A0A3D8VTH4"/>
<keyword evidence="1" id="KW-0175">Coiled coil</keyword>
<feature type="coiled-coil region" evidence="1">
    <location>
        <begin position="1"/>
        <end position="81"/>
    </location>
</feature>
<dbReference type="EMBL" id="QTLC01000001">
    <property type="protein sequence ID" value="RDY72744.1"/>
    <property type="molecule type" value="Genomic_DNA"/>
</dbReference>
<reference evidence="2 3" key="1">
    <citation type="submission" date="2018-08" db="EMBL/GenBank/DDBJ databases">
        <title>Genome sequence of strict halophilic Halobacillus trueperi SS1 isolated from Lunsu, a salty water body of North West Himalayas.</title>
        <authorList>
            <person name="Gupta S."/>
            <person name="Sharma P."/>
            <person name="Dev K."/>
            <person name="Baumler D."/>
            <person name="Sourirajan A."/>
        </authorList>
    </citation>
    <scope>NUCLEOTIDE SEQUENCE [LARGE SCALE GENOMIC DNA]</scope>
    <source>
        <strain evidence="2 3">SS1</strain>
    </source>
</reference>
<protein>
    <submittedName>
        <fullName evidence="2">Uncharacterized protein</fullName>
    </submittedName>
</protein>
<evidence type="ECO:0000313" key="2">
    <source>
        <dbReference type="EMBL" id="RDY72744.1"/>
    </source>
</evidence>
<gene>
    <name evidence="2" type="ORF">DXT76_00320</name>
</gene>
<evidence type="ECO:0000313" key="3">
    <source>
        <dbReference type="Proteomes" id="UP000257032"/>
    </source>
</evidence>
<dbReference type="Proteomes" id="UP000257032">
    <property type="component" value="Unassembled WGS sequence"/>
</dbReference>
<organism evidence="2 3">
    <name type="scientific">Halobacillus trueperi</name>
    <dbReference type="NCBI Taxonomy" id="156205"/>
    <lineage>
        <taxon>Bacteria</taxon>
        <taxon>Bacillati</taxon>
        <taxon>Bacillota</taxon>
        <taxon>Bacilli</taxon>
        <taxon>Bacillales</taxon>
        <taxon>Bacillaceae</taxon>
        <taxon>Halobacillus</taxon>
    </lineage>
</organism>
<comment type="caution">
    <text evidence="2">The sequence shown here is derived from an EMBL/GenBank/DDBJ whole genome shotgun (WGS) entry which is preliminary data.</text>
</comment>
<proteinExistence type="predicted"/>